<keyword evidence="2" id="KW-1185">Reference proteome</keyword>
<name>A0ACB9IIY2_9ASTR</name>
<organism evidence="1 2">
    <name type="scientific">Smallanthus sonchifolius</name>
    <dbReference type="NCBI Taxonomy" id="185202"/>
    <lineage>
        <taxon>Eukaryota</taxon>
        <taxon>Viridiplantae</taxon>
        <taxon>Streptophyta</taxon>
        <taxon>Embryophyta</taxon>
        <taxon>Tracheophyta</taxon>
        <taxon>Spermatophyta</taxon>
        <taxon>Magnoliopsida</taxon>
        <taxon>eudicotyledons</taxon>
        <taxon>Gunneridae</taxon>
        <taxon>Pentapetalae</taxon>
        <taxon>asterids</taxon>
        <taxon>campanulids</taxon>
        <taxon>Asterales</taxon>
        <taxon>Asteraceae</taxon>
        <taxon>Asteroideae</taxon>
        <taxon>Heliantheae alliance</taxon>
        <taxon>Millerieae</taxon>
        <taxon>Smallanthus</taxon>
    </lineage>
</organism>
<comment type="caution">
    <text evidence="1">The sequence shown here is derived from an EMBL/GenBank/DDBJ whole genome shotgun (WGS) entry which is preliminary data.</text>
</comment>
<proteinExistence type="predicted"/>
<evidence type="ECO:0000313" key="2">
    <source>
        <dbReference type="Proteomes" id="UP001056120"/>
    </source>
</evidence>
<dbReference type="EMBL" id="CM042025">
    <property type="protein sequence ID" value="KAI3808027.1"/>
    <property type="molecule type" value="Genomic_DNA"/>
</dbReference>
<reference evidence="2" key="1">
    <citation type="journal article" date="2022" name="Mol. Ecol. Resour.">
        <title>The genomes of chicory, endive, great burdock and yacon provide insights into Asteraceae palaeo-polyploidization history and plant inulin production.</title>
        <authorList>
            <person name="Fan W."/>
            <person name="Wang S."/>
            <person name="Wang H."/>
            <person name="Wang A."/>
            <person name="Jiang F."/>
            <person name="Liu H."/>
            <person name="Zhao H."/>
            <person name="Xu D."/>
            <person name="Zhang Y."/>
        </authorList>
    </citation>
    <scope>NUCLEOTIDE SEQUENCE [LARGE SCALE GENOMIC DNA]</scope>
    <source>
        <strain evidence="2">cv. Yunnan</strain>
    </source>
</reference>
<reference evidence="1 2" key="2">
    <citation type="journal article" date="2022" name="Mol. Ecol. Resour.">
        <title>The genomes of chicory, endive, great burdock and yacon provide insights into Asteraceae paleo-polyploidization history and plant inulin production.</title>
        <authorList>
            <person name="Fan W."/>
            <person name="Wang S."/>
            <person name="Wang H."/>
            <person name="Wang A."/>
            <person name="Jiang F."/>
            <person name="Liu H."/>
            <person name="Zhao H."/>
            <person name="Xu D."/>
            <person name="Zhang Y."/>
        </authorList>
    </citation>
    <scope>NUCLEOTIDE SEQUENCE [LARGE SCALE GENOMIC DNA]</scope>
    <source>
        <strain evidence="2">cv. Yunnan</strain>
        <tissue evidence="1">Leaves</tissue>
    </source>
</reference>
<gene>
    <name evidence="1" type="ORF">L1987_23968</name>
</gene>
<dbReference type="Proteomes" id="UP001056120">
    <property type="component" value="Linkage Group LG08"/>
</dbReference>
<protein>
    <submittedName>
        <fullName evidence="1">Uncharacterized protein</fullName>
    </submittedName>
</protein>
<sequence length="259" mass="29979">MYNVDVDTSESEKVGEIEKKSEMPLDVEPISQYFSNEVEVRKERKIQWEWEPINQNTMVGESARTMDIEQANKTIGNTDVVFRSVNNLKLTMSIIQSLKPGEKVYNNIIDAWVESLKPGEKVYNNIIDAWVESLKPGEKVYNNIIDAWVEVDWMLNKTESNRDERYKRFNRNMYGGICGNKLMTDLKHFDMVLFPLLEHGHYYLLIFELKNGAKSVIGNFHESIALVGLKDSEDYFKKDAPYKIVHGNADALHKMCEKG</sequence>
<evidence type="ECO:0000313" key="1">
    <source>
        <dbReference type="EMBL" id="KAI3808027.1"/>
    </source>
</evidence>
<accession>A0ACB9IIY2</accession>